<sequence length="406" mass="44151">MHIHLIGGSNAGIWDGWAHHFVILAERDLGARMTNGFLGAVGSLFGLFRLDRLESEGGRLPDVVVFEYALNDIVLAHGRVVSIRLVRDTLTDVAGLCVRAGIALQFLCLEPRDLRGRAVSRRVTAIYCDVARAFALPAPLFQRDAMEREIGDGDYLDLHHLTPDASRTVAEALARRLALGLRKGAAPPGPPPGRALAFVDATRARPSGRAFASTCATAVLSGPVVEMRRPSAAVFPADGRLVGVLFRARRSSGWYRIAVGGESRRKNACESALAILPEVISMQVPRLSRPARGSVEIAMPDDEGALMRLACDRSPMPWEPRPPFDGQDLALFGIVLWRETGPLARLREAVRAAGVAVSGRWRRYVIGSAVEPRAPAPRLRYRRGLGRRRSREAAMARLGSATERAS</sequence>
<proteinExistence type="predicted"/>
<dbReference type="EMBL" id="QNRK01000025">
    <property type="protein sequence ID" value="RBP08548.1"/>
    <property type="molecule type" value="Genomic_DNA"/>
</dbReference>
<dbReference type="Proteomes" id="UP000253529">
    <property type="component" value="Unassembled WGS sequence"/>
</dbReference>
<dbReference type="OrthoDB" id="8457008at2"/>
<protein>
    <submittedName>
        <fullName evidence="1">Uncharacterized protein</fullName>
    </submittedName>
</protein>
<gene>
    <name evidence="1" type="ORF">DFR50_12530</name>
</gene>
<organism evidence="1 2">
    <name type="scientific">Roseiarcus fermentans</name>
    <dbReference type="NCBI Taxonomy" id="1473586"/>
    <lineage>
        <taxon>Bacteria</taxon>
        <taxon>Pseudomonadati</taxon>
        <taxon>Pseudomonadota</taxon>
        <taxon>Alphaproteobacteria</taxon>
        <taxon>Hyphomicrobiales</taxon>
        <taxon>Roseiarcaceae</taxon>
        <taxon>Roseiarcus</taxon>
    </lineage>
</organism>
<dbReference type="AlphaFoldDB" id="A0A366F1K6"/>
<evidence type="ECO:0000313" key="1">
    <source>
        <dbReference type="EMBL" id="RBP08548.1"/>
    </source>
</evidence>
<reference evidence="1 2" key="1">
    <citation type="submission" date="2018-06" db="EMBL/GenBank/DDBJ databases">
        <title>Genomic Encyclopedia of Type Strains, Phase IV (KMG-IV): sequencing the most valuable type-strain genomes for metagenomic binning, comparative biology and taxonomic classification.</title>
        <authorList>
            <person name="Goeker M."/>
        </authorList>
    </citation>
    <scope>NUCLEOTIDE SEQUENCE [LARGE SCALE GENOMIC DNA]</scope>
    <source>
        <strain evidence="1 2">DSM 24875</strain>
    </source>
</reference>
<keyword evidence="2" id="KW-1185">Reference proteome</keyword>
<comment type="caution">
    <text evidence="1">The sequence shown here is derived from an EMBL/GenBank/DDBJ whole genome shotgun (WGS) entry which is preliminary data.</text>
</comment>
<accession>A0A366F1K6</accession>
<dbReference type="RefSeq" id="WP_113891131.1">
    <property type="nucleotide sequence ID" value="NZ_QNRK01000025.1"/>
</dbReference>
<name>A0A366F1K6_9HYPH</name>
<dbReference type="SUPFAM" id="SSF52266">
    <property type="entry name" value="SGNH hydrolase"/>
    <property type="match status" value="1"/>
</dbReference>
<evidence type="ECO:0000313" key="2">
    <source>
        <dbReference type="Proteomes" id="UP000253529"/>
    </source>
</evidence>